<evidence type="ECO:0000313" key="2">
    <source>
        <dbReference type="EMBL" id="ACI97768.1"/>
    </source>
</evidence>
<dbReference type="AlphaFoldDB" id="B6IQN2"/>
<organism evidence="2 3">
    <name type="scientific">Rhodospirillum centenum (strain ATCC 51521 / SW)</name>
    <dbReference type="NCBI Taxonomy" id="414684"/>
    <lineage>
        <taxon>Bacteria</taxon>
        <taxon>Pseudomonadati</taxon>
        <taxon>Pseudomonadota</taxon>
        <taxon>Alphaproteobacteria</taxon>
        <taxon>Rhodospirillales</taxon>
        <taxon>Rhodospirillaceae</taxon>
        <taxon>Rhodospirillum</taxon>
    </lineage>
</organism>
<dbReference type="HOGENOM" id="CLU_2919733_0_0_5"/>
<sequence>MNGHAGLSPSGTRTGVGNRPARRRRVPFGSPRPKMVDWVTAGLLACGSAPPSGLPGAGRHQ</sequence>
<keyword evidence="3" id="KW-1185">Reference proteome</keyword>
<dbReference type="KEGG" id="rce:RC1_0320"/>
<proteinExistence type="predicted"/>
<gene>
    <name evidence="2" type="ordered locus">RC1_0320</name>
</gene>
<feature type="region of interest" description="Disordered" evidence="1">
    <location>
        <begin position="1"/>
        <end position="34"/>
    </location>
</feature>
<dbReference type="EMBL" id="CP000613">
    <property type="protein sequence ID" value="ACI97768.1"/>
    <property type="molecule type" value="Genomic_DNA"/>
</dbReference>
<accession>B6IQN2</accession>
<evidence type="ECO:0000256" key="1">
    <source>
        <dbReference type="SAM" id="MobiDB-lite"/>
    </source>
</evidence>
<reference evidence="2 3" key="1">
    <citation type="journal article" date="2010" name="BMC Genomics">
        <title>Metabolic flexibility revealed in the genome of the cyst-forming alpha-1 proteobacterium Rhodospirillum centenum.</title>
        <authorList>
            <person name="Lu Y.K."/>
            <person name="Marden J."/>
            <person name="Han M."/>
            <person name="Swingley W.D."/>
            <person name="Mastrian S.D."/>
            <person name="Chowdhury S.R."/>
            <person name="Hao J."/>
            <person name="Helmy T."/>
            <person name="Kim S."/>
            <person name="Kurdoglu A.A."/>
            <person name="Matthies H.J."/>
            <person name="Rollo D."/>
            <person name="Stothard P."/>
            <person name="Blankenship R.E."/>
            <person name="Bauer C.E."/>
            <person name="Touchman J.W."/>
        </authorList>
    </citation>
    <scope>NUCLEOTIDE SEQUENCE [LARGE SCALE GENOMIC DNA]</scope>
    <source>
        <strain evidence="3">ATCC 51521 / SW</strain>
    </source>
</reference>
<name>B6IQN2_RHOCS</name>
<dbReference type="Proteomes" id="UP000001591">
    <property type="component" value="Chromosome"/>
</dbReference>
<protein>
    <submittedName>
        <fullName evidence="2">Uncharacterized protein</fullName>
    </submittedName>
</protein>
<evidence type="ECO:0000313" key="3">
    <source>
        <dbReference type="Proteomes" id="UP000001591"/>
    </source>
</evidence>